<dbReference type="InterPro" id="IPR036779">
    <property type="entry name" value="LysM_dom_sf"/>
</dbReference>
<dbReference type="SUPFAM" id="SSF54106">
    <property type="entry name" value="LysM domain"/>
    <property type="match status" value="1"/>
</dbReference>
<evidence type="ECO:0000313" key="3">
    <source>
        <dbReference type="EMBL" id="AIA93363.1"/>
    </source>
</evidence>
<dbReference type="Gene3D" id="3.10.350.10">
    <property type="entry name" value="LysM domain"/>
    <property type="match status" value="1"/>
</dbReference>
<name>A0A060C9M5_9LACO</name>
<dbReference type="EMBL" id="KF126021">
    <property type="protein sequence ID" value="AIA93363.1"/>
    <property type="molecule type" value="Genomic_DNA"/>
</dbReference>
<sequence length="61" mass="6198">MKMKNALLTSLAATGLLALGTTVANADTVVVKAGDTVSALALTHHTTIKAIQKANHLKAST</sequence>
<evidence type="ECO:0000259" key="2">
    <source>
        <dbReference type="PROSITE" id="PS51782"/>
    </source>
</evidence>
<keyword evidence="1" id="KW-0732">Signal</keyword>
<feature type="signal peptide" evidence="1">
    <location>
        <begin position="1"/>
        <end position="26"/>
    </location>
</feature>
<dbReference type="Pfam" id="PF01476">
    <property type="entry name" value="LysM"/>
    <property type="match status" value="1"/>
</dbReference>
<feature type="domain" description="LysM" evidence="2">
    <location>
        <begin position="27"/>
        <end position="61"/>
    </location>
</feature>
<proteinExistence type="predicted"/>
<dbReference type="InterPro" id="IPR018392">
    <property type="entry name" value="LysM"/>
</dbReference>
<protein>
    <submittedName>
        <fullName evidence="3">CAZy families CBM50 protein</fullName>
    </submittedName>
</protein>
<reference evidence="3" key="1">
    <citation type="journal article" date="2013" name="Environ. Microbiol.">
        <title>Seasonally variable intestinal metagenomes of the red palm weevil (Rhynchophorus ferrugineus).</title>
        <authorList>
            <person name="Jia S."/>
            <person name="Zhang X."/>
            <person name="Zhang G."/>
            <person name="Yin A."/>
            <person name="Zhang S."/>
            <person name="Li F."/>
            <person name="Wang L."/>
            <person name="Zhao D."/>
            <person name="Yun Q."/>
            <person name="Tala"/>
            <person name="Wang J."/>
            <person name="Sun G."/>
            <person name="Baabdullah M."/>
            <person name="Yu X."/>
            <person name="Hu S."/>
            <person name="Al-Mssallem I.S."/>
            <person name="Yu J."/>
        </authorList>
    </citation>
    <scope>NUCLEOTIDE SEQUENCE</scope>
</reference>
<organism evidence="3">
    <name type="scientific">uncultured Lactobacillus sp</name>
    <dbReference type="NCBI Taxonomy" id="153152"/>
    <lineage>
        <taxon>Bacteria</taxon>
        <taxon>Bacillati</taxon>
        <taxon>Bacillota</taxon>
        <taxon>Bacilli</taxon>
        <taxon>Lactobacillales</taxon>
        <taxon>Lactobacillaceae</taxon>
        <taxon>Lactobacillus</taxon>
        <taxon>environmental samples</taxon>
    </lineage>
</organism>
<dbReference type="PROSITE" id="PS51782">
    <property type="entry name" value="LYSM"/>
    <property type="match status" value="1"/>
</dbReference>
<feature type="chain" id="PRO_5001585471" evidence="1">
    <location>
        <begin position="27"/>
        <end position="61"/>
    </location>
</feature>
<evidence type="ECO:0000256" key="1">
    <source>
        <dbReference type="SAM" id="SignalP"/>
    </source>
</evidence>
<dbReference type="AlphaFoldDB" id="A0A060C9M5"/>
<accession>A0A060C9M5</accession>
<dbReference type="CDD" id="cd00118">
    <property type="entry name" value="LysM"/>
    <property type="match status" value="1"/>
</dbReference>